<dbReference type="GO" id="GO:0008835">
    <property type="term" value="F:diaminohydroxyphosphoribosylaminopyrimidine deaminase activity"/>
    <property type="evidence" value="ECO:0007669"/>
    <property type="project" value="UniProtKB-EC"/>
</dbReference>
<evidence type="ECO:0000256" key="5">
    <source>
        <dbReference type="ARBA" id="ARBA00022833"/>
    </source>
</evidence>
<dbReference type="InterPro" id="IPR004794">
    <property type="entry name" value="Eubact_RibD"/>
</dbReference>
<dbReference type="GO" id="GO:0008270">
    <property type="term" value="F:zinc ion binding"/>
    <property type="evidence" value="ECO:0007669"/>
    <property type="project" value="InterPro"/>
</dbReference>
<dbReference type="NCBIfam" id="TIGR00227">
    <property type="entry name" value="ribD_Cterm"/>
    <property type="match status" value="1"/>
</dbReference>
<evidence type="ECO:0000256" key="8">
    <source>
        <dbReference type="ARBA" id="ARBA00023268"/>
    </source>
</evidence>
<protein>
    <submittedName>
        <fullName evidence="10">Fused diaminohydroxyphosphoribosylaminopyrimidine deaminase5-amino-6-(5-phosphoribosylamino) uracil reductase</fullName>
        <ecNumber evidence="10">1.1.1.193</ecNumber>
        <ecNumber evidence="10">3.5.4.26</ecNumber>
    </submittedName>
</protein>
<dbReference type="InterPro" id="IPR002734">
    <property type="entry name" value="RibDG_C"/>
</dbReference>
<dbReference type="EMBL" id="UIDG01000423">
    <property type="protein sequence ID" value="SUS07645.1"/>
    <property type="molecule type" value="Genomic_DNA"/>
</dbReference>
<dbReference type="NCBIfam" id="TIGR00326">
    <property type="entry name" value="eubact_ribD"/>
    <property type="match status" value="1"/>
</dbReference>
<dbReference type="GO" id="GO:0009231">
    <property type="term" value="P:riboflavin biosynthetic process"/>
    <property type="evidence" value="ECO:0007669"/>
    <property type="project" value="UniProtKB-UniPathway"/>
</dbReference>
<dbReference type="Pfam" id="PF01872">
    <property type="entry name" value="RibD_C"/>
    <property type="match status" value="1"/>
</dbReference>
<keyword evidence="6" id="KW-0521">NADP</keyword>
<dbReference type="AlphaFoldDB" id="A0A380TGU1"/>
<comment type="pathway">
    <text evidence="2">Cofactor biosynthesis; riboflavin biosynthesis; 5-amino-6-(D-ribitylamino)uracil from GTP: step 3/4.</text>
</comment>
<dbReference type="InterPro" id="IPR050765">
    <property type="entry name" value="Riboflavin_Biosynth_HTPR"/>
</dbReference>
<evidence type="ECO:0000256" key="2">
    <source>
        <dbReference type="ARBA" id="ARBA00004910"/>
    </source>
</evidence>
<keyword evidence="10" id="KW-0378">Hydrolase</keyword>
<proteinExistence type="predicted"/>
<dbReference type="GO" id="GO:0008703">
    <property type="term" value="F:5-amino-6-(5-phosphoribosylamino)uracil reductase activity"/>
    <property type="evidence" value="ECO:0007669"/>
    <property type="project" value="UniProtKB-EC"/>
</dbReference>
<evidence type="ECO:0000256" key="1">
    <source>
        <dbReference type="ARBA" id="ARBA00004882"/>
    </source>
</evidence>
<dbReference type="InterPro" id="IPR024072">
    <property type="entry name" value="DHFR-like_dom_sf"/>
</dbReference>
<keyword evidence="5" id="KW-0862">Zinc</keyword>
<evidence type="ECO:0000256" key="7">
    <source>
        <dbReference type="ARBA" id="ARBA00023002"/>
    </source>
</evidence>
<sequence length="393" mass="40659">MTEAPHPEAASPAAAANPADDLSFMALALRLAQRALGSVWPNPAVGCVLVRAGVIVGRGWTQAGGRPHAETVALSRAGAAAAGATAYVSLEPCAHFGVTPPCADALIAAAVARVVVAIEDPDPRVCGQGIRRLREAGIAVTTGVLAAAAARLNRGFLLKVEANRPLFTLKAATSLDGRIATRTGDSRWITGEGARRAGHGLRACHDGILVGINTVIADDPALDCRLPGMAGRSPVPIIADSTLRLPAAAQLVQGARKRPCWVMLTDRAALDKRRLLEEKGVRLIEVESDRDGRPAPNAMAAALAGLGLTRVLIEGGGTIAAAFLAAGLIDQVAWFHAPVLIGGDGRASLSPFGIERLADAPRLLPRETRAVGGDRFSCFDSSGDEDKACLPEL</sequence>
<keyword evidence="7 10" id="KW-0560">Oxidoreductase</keyword>
<feature type="domain" description="CMP/dCMP-type deaminase" evidence="9">
    <location>
        <begin position="19"/>
        <end position="141"/>
    </location>
</feature>
<evidence type="ECO:0000259" key="9">
    <source>
        <dbReference type="PROSITE" id="PS51747"/>
    </source>
</evidence>
<dbReference type="InterPro" id="IPR016193">
    <property type="entry name" value="Cytidine_deaminase-like"/>
</dbReference>
<dbReference type="SUPFAM" id="SSF53927">
    <property type="entry name" value="Cytidine deaminase-like"/>
    <property type="match status" value="1"/>
</dbReference>
<name>A0A380TGU1_9ZZZZ</name>
<accession>A0A380TGU1</accession>
<evidence type="ECO:0000256" key="4">
    <source>
        <dbReference type="ARBA" id="ARBA00022723"/>
    </source>
</evidence>
<gene>
    <name evidence="10" type="primary">ribD</name>
    <name evidence="10" type="ORF">DF3PB_480005</name>
</gene>
<dbReference type="InterPro" id="IPR016192">
    <property type="entry name" value="APOBEC/CMP_deaminase_Zn-bd"/>
</dbReference>
<dbReference type="InterPro" id="IPR002125">
    <property type="entry name" value="CMP_dCMP_dom"/>
</dbReference>
<keyword evidence="4" id="KW-0479">Metal-binding</keyword>
<dbReference type="Gene3D" id="3.40.140.10">
    <property type="entry name" value="Cytidine Deaminase, domain 2"/>
    <property type="match status" value="1"/>
</dbReference>
<organism evidence="10">
    <name type="scientific">metagenome</name>
    <dbReference type="NCBI Taxonomy" id="256318"/>
    <lineage>
        <taxon>unclassified sequences</taxon>
        <taxon>metagenomes</taxon>
    </lineage>
</organism>
<dbReference type="PIRSF" id="PIRSF006769">
    <property type="entry name" value="RibD"/>
    <property type="match status" value="1"/>
</dbReference>
<dbReference type="Pfam" id="PF00383">
    <property type="entry name" value="dCMP_cyt_deam_1"/>
    <property type="match status" value="1"/>
</dbReference>
<evidence type="ECO:0000256" key="3">
    <source>
        <dbReference type="ARBA" id="ARBA00022619"/>
    </source>
</evidence>
<dbReference type="InterPro" id="IPR011549">
    <property type="entry name" value="RibD_C"/>
</dbReference>
<evidence type="ECO:0000256" key="6">
    <source>
        <dbReference type="ARBA" id="ARBA00022857"/>
    </source>
</evidence>
<comment type="pathway">
    <text evidence="1">Cofactor biosynthesis; riboflavin biosynthesis; 5-amino-6-(D-ribitylamino)uracil from GTP: step 2/4.</text>
</comment>
<dbReference type="Gene3D" id="3.40.430.10">
    <property type="entry name" value="Dihydrofolate Reductase, subunit A"/>
    <property type="match status" value="1"/>
</dbReference>
<keyword evidence="3" id="KW-0686">Riboflavin biosynthesis</keyword>
<dbReference type="EC" id="1.1.1.193" evidence="10"/>
<dbReference type="PROSITE" id="PS00903">
    <property type="entry name" value="CYT_DCMP_DEAMINASES_1"/>
    <property type="match status" value="1"/>
</dbReference>
<dbReference type="PANTHER" id="PTHR38011">
    <property type="entry name" value="DIHYDROFOLATE REDUCTASE FAMILY PROTEIN (AFU_ORTHOLOGUE AFUA_8G06820)"/>
    <property type="match status" value="1"/>
</dbReference>
<dbReference type="PROSITE" id="PS51747">
    <property type="entry name" value="CYT_DCMP_DEAMINASES_2"/>
    <property type="match status" value="1"/>
</dbReference>
<dbReference type="GO" id="GO:0050661">
    <property type="term" value="F:NADP binding"/>
    <property type="evidence" value="ECO:0007669"/>
    <property type="project" value="InterPro"/>
</dbReference>
<keyword evidence="8" id="KW-0511">Multifunctional enzyme</keyword>
<dbReference type="SUPFAM" id="SSF53597">
    <property type="entry name" value="Dihydrofolate reductase-like"/>
    <property type="match status" value="1"/>
</dbReference>
<dbReference type="UniPathway" id="UPA00275">
    <property type="reaction ID" value="UER00401"/>
</dbReference>
<dbReference type="EC" id="3.5.4.26" evidence="10"/>
<evidence type="ECO:0000313" key="10">
    <source>
        <dbReference type="EMBL" id="SUS07645.1"/>
    </source>
</evidence>
<dbReference type="PANTHER" id="PTHR38011:SF7">
    <property type="entry name" value="2,5-DIAMINO-6-RIBOSYLAMINO-4(3H)-PYRIMIDINONE 5'-PHOSPHATE REDUCTASE"/>
    <property type="match status" value="1"/>
</dbReference>
<reference evidence="10" key="1">
    <citation type="submission" date="2018-07" db="EMBL/GenBank/DDBJ databases">
        <authorList>
            <person name="Quirk P.G."/>
            <person name="Krulwich T.A."/>
        </authorList>
    </citation>
    <scope>NUCLEOTIDE SEQUENCE</scope>
</reference>